<evidence type="ECO:0000259" key="3">
    <source>
        <dbReference type="Pfam" id="PF10342"/>
    </source>
</evidence>
<dbReference type="Proteomes" id="UP001362999">
    <property type="component" value="Unassembled WGS sequence"/>
</dbReference>
<dbReference type="AlphaFoldDB" id="A0AAV9ZL14"/>
<proteinExistence type="predicted"/>
<comment type="caution">
    <text evidence="4">The sequence shown here is derived from an EMBL/GenBank/DDBJ whole genome shotgun (WGS) entry which is preliminary data.</text>
</comment>
<accession>A0AAV9ZL14</accession>
<protein>
    <recommendedName>
        <fullName evidence="3">Yeast cell wall synthesis Kre9/Knh1-like N-terminal domain-containing protein</fullName>
    </recommendedName>
</protein>
<evidence type="ECO:0000256" key="1">
    <source>
        <dbReference type="ARBA" id="ARBA00022729"/>
    </source>
</evidence>
<keyword evidence="5" id="KW-1185">Reference proteome</keyword>
<evidence type="ECO:0000256" key="2">
    <source>
        <dbReference type="SAM" id="SignalP"/>
    </source>
</evidence>
<organism evidence="4 5">
    <name type="scientific">Favolaschia claudopus</name>
    <dbReference type="NCBI Taxonomy" id="2862362"/>
    <lineage>
        <taxon>Eukaryota</taxon>
        <taxon>Fungi</taxon>
        <taxon>Dikarya</taxon>
        <taxon>Basidiomycota</taxon>
        <taxon>Agaricomycotina</taxon>
        <taxon>Agaricomycetes</taxon>
        <taxon>Agaricomycetidae</taxon>
        <taxon>Agaricales</taxon>
        <taxon>Marasmiineae</taxon>
        <taxon>Mycenaceae</taxon>
        <taxon>Favolaschia</taxon>
    </lineage>
</organism>
<evidence type="ECO:0000313" key="5">
    <source>
        <dbReference type="Proteomes" id="UP001362999"/>
    </source>
</evidence>
<sequence>MRVFTHSLLAALAAPLIAAFTIDVPTNPTAGEVTEINWTFTDRDPPTFSLFLTNASNHFDLKAFIGNNLQTDLGQIHTLLPATLRPAEGYSLHVVNATNVDWVLAASPAFAIAAPAS</sequence>
<dbReference type="EMBL" id="JAWWNJ010000134">
    <property type="protein sequence ID" value="KAK6984877.1"/>
    <property type="molecule type" value="Genomic_DNA"/>
</dbReference>
<gene>
    <name evidence="4" type="ORF">R3P38DRAFT_3451824</name>
</gene>
<keyword evidence="1 2" id="KW-0732">Signal</keyword>
<name>A0AAV9ZL14_9AGAR</name>
<feature type="signal peptide" evidence="2">
    <location>
        <begin position="1"/>
        <end position="19"/>
    </location>
</feature>
<dbReference type="Pfam" id="PF10342">
    <property type="entry name" value="Kre9_KNH"/>
    <property type="match status" value="1"/>
</dbReference>
<dbReference type="InterPro" id="IPR018466">
    <property type="entry name" value="Kre9/Knh1-like_N"/>
</dbReference>
<evidence type="ECO:0000313" key="4">
    <source>
        <dbReference type="EMBL" id="KAK6984877.1"/>
    </source>
</evidence>
<feature type="domain" description="Yeast cell wall synthesis Kre9/Knh1-like N-terminal" evidence="3">
    <location>
        <begin position="29"/>
        <end position="112"/>
    </location>
</feature>
<reference evidence="4 5" key="1">
    <citation type="journal article" date="2024" name="J Genomics">
        <title>Draft genome sequencing and assembly of Favolaschia claudopus CIRM-BRFM 2984 isolated from oak limbs.</title>
        <authorList>
            <person name="Navarro D."/>
            <person name="Drula E."/>
            <person name="Chaduli D."/>
            <person name="Cazenave R."/>
            <person name="Ahrendt S."/>
            <person name="Wang J."/>
            <person name="Lipzen A."/>
            <person name="Daum C."/>
            <person name="Barry K."/>
            <person name="Grigoriev I.V."/>
            <person name="Favel A."/>
            <person name="Rosso M.N."/>
            <person name="Martin F."/>
        </authorList>
    </citation>
    <scope>NUCLEOTIDE SEQUENCE [LARGE SCALE GENOMIC DNA]</scope>
    <source>
        <strain evidence="4 5">CIRM-BRFM 2984</strain>
    </source>
</reference>
<feature type="chain" id="PRO_5043788090" description="Yeast cell wall synthesis Kre9/Knh1-like N-terminal domain-containing protein" evidence="2">
    <location>
        <begin position="20"/>
        <end position="117"/>
    </location>
</feature>